<sequence length="71" mass="7497">MDAGHGVDGIVGLLLEARSTGRVTLWDSTVQHRAGVLRNVFPAPLGEYPEAVSALAVTYVPDASYRRVCGG</sequence>
<evidence type="ECO:0000313" key="1">
    <source>
        <dbReference type="EMBL" id="WSD20109.1"/>
    </source>
</evidence>
<dbReference type="GeneID" id="93926410"/>
<name>A0ABZ1HQ21_STRPH</name>
<evidence type="ECO:0000313" key="2">
    <source>
        <dbReference type="Proteomes" id="UP001340816"/>
    </source>
</evidence>
<dbReference type="EMBL" id="CP109135">
    <property type="protein sequence ID" value="WSD20109.1"/>
    <property type="molecule type" value="Genomic_DNA"/>
</dbReference>
<accession>A0ABZ1HQ21</accession>
<dbReference type="RefSeq" id="WP_326761952.1">
    <property type="nucleotide sequence ID" value="NZ_CP108382.1"/>
</dbReference>
<dbReference type="Proteomes" id="UP001340816">
    <property type="component" value="Chromosome"/>
</dbReference>
<keyword evidence="2" id="KW-1185">Reference proteome</keyword>
<proteinExistence type="predicted"/>
<organism evidence="1 2">
    <name type="scientific">Streptomyces phaeochromogenes</name>
    <dbReference type="NCBI Taxonomy" id="1923"/>
    <lineage>
        <taxon>Bacteria</taxon>
        <taxon>Bacillati</taxon>
        <taxon>Actinomycetota</taxon>
        <taxon>Actinomycetes</taxon>
        <taxon>Kitasatosporales</taxon>
        <taxon>Streptomycetaceae</taxon>
        <taxon>Streptomyces</taxon>
        <taxon>Streptomyces phaeochromogenes group</taxon>
    </lineage>
</organism>
<protein>
    <submittedName>
        <fullName evidence="1">Uncharacterized protein</fullName>
    </submittedName>
</protein>
<reference evidence="1 2" key="1">
    <citation type="submission" date="2022-10" db="EMBL/GenBank/DDBJ databases">
        <title>The complete genomes of actinobacterial strains from the NBC collection.</title>
        <authorList>
            <person name="Joergensen T.S."/>
            <person name="Alvarez Arevalo M."/>
            <person name="Sterndorff E.B."/>
            <person name="Faurdal D."/>
            <person name="Vuksanovic O."/>
            <person name="Mourched A.-S."/>
            <person name="Charusanti P."/>
            <person name="Shaw S."/>
            <person name="Blin K."/>
            <person name="Weber T."/>
        </authorList>
    </citation>
    <scope>NUCLEOTIDE SEQUENCE [LARGE SCALE GENOMIC DNA]</scope>
    <source>
        <strain evidence="1 2">NBC 01752</strain>
    </source>
</reference>
<gene>
    <name evidence="1" type="ORF">OHB35_46565</name>
</gene>